<evidence type="ECO:0000259" key="1">
    <source>
        <dbReference type="PROSITE" id="PS50112"/>
    </source>
</evidence>
<name>A0A1H8F796_9SPHN</name>
<dbReference type="CDD" id="cd00130">
    <property type="entry name" value="PAS"/>
    <property type="match status" value="1"/>
</dbReference>
<evidence type="ECO:0000259" key="2">
    <source>
        <dbReference type="PROSITE" id="PS50113"/>
    </source>
</evidence>
<dbReference type="InterPro" id="IPR013767">
    <property type="entry name" value="PAS_fold"/>
</dbReference>
<dbReference type="Pfam" id="PF01590">
    <property type="entry name" value="GAF"/>
    <property type="match status" value="1"/>
</dbReference>
<dbReference type="PROSITE" id="PS50883">
    <property type="entry name" value="EAL"/>
    <property type="match status" value="1"/>
</dbReference>
<accession>A0A1H8F796</accession>
<dbReference type="Gene3D" id="3.30.450.20">
    <property type="entry name" value="PAS domain"/>
    <property type="match status" value="1"/>
</dbReference>
<dbReference type="Gene3D" id="3.30.70.270">
    <property type="match status" value="1"/>
</dbReference>
<dbReference type="SMART" id="SM00091">
    <property type="entry name" value="PAS"/>
    <property type="match status" value="1"/>
</dbReference>
<dbReference type="SMART" id="SM00052">
    <property type="entry name" value="EAL"/>
    <property type="match status" value="1"/>
</dbReference>
<feature type="domain" description="PAC" evidence="2">
    <location>
        <begin position="248"/>
        <end position="298"/>
    </location>
</feature>
<dbReference type="PANTHER" id="PTHR44757">
    <property type="entry name" value="DIGUANYLATE CYCLASE DGCP"/>
    <property type="match status" value="1"/>
</dbReference>
<feature type="domain" description="PAS" evidence="1">
    <location>
        <begin position="171"/>
        <end position="223"/>
    </location>
</feature>
<dbReference type="GO" id="GO:0006355">
    <property type="term" value="P:regulation of DNA-templated transcription"/>
    <property type="evidence" value="ECO:0007669"/>
    <property type="project" value="InterPro"/>
</dbReference>
<dbReference type="InterPro" id="IPR035965">
    <property type="entry name" value="PAS-like_dom_sf"/>
</dbReference>
<dbReference type="InterPro" id="IPR000160">
    <property type="entry name" value="GGDEF_dom"/>
</dbReference>
<dbReference type="PROSITE" id="PS50112">
    <property type="entry name" value="PAS"/>
    <property type="match status" value="1"/>
</dbReference>
<dbReference type="InterPro" id="IPR003018">
    <property type="entry name" value="GAF"/>
</dbReference>
<evidence type="ECO:0000259" key="4">
    <source>
        <dbReference type="PROSITE" id="PS50887"/>
    </source>
</evidence>
<dbReference type="SUPFAM" id="SSF55781">
    <property type="entry name" value="GAF domain-like"/>
    <property type="match status" value="1"/>
</dbReference>
<evidence type="ECO:0000313" key="6">
    <source>
        <dbReference type="Proteomes" id="UP000199206"/>
    </source>
</evidence>
<protein>
    <submittedName>
        <fullName evidence="5">PAS domain S-box-containing protein/diguanylate cyclase (GGDEF) domain-containing protein</fullName>
    </submittedName>
</protein>
<dbReference type="PROSITE" id="PS50887">
    <property type="entry name" value="GGDEF"/>
    <property type="match status" value="1"/>
</dbReference>
<dbReference type="CDD" id="cd01949">
    <property type="entry name" value="GGDEF"/>
    <property type="match status" value="1"/>
</dbReference>
<gene>
    <name evidence="5" type="ORF">SAMN05192583_2448</name>
</gene>
<dbReference type="RefSeq" id="WP_212611442.1">
    <property type="nucleotide sequence ID" value="NZ_FOCF01000005.1"/>
</dbReference>
<dbReference type="SUPFAM" id="SSF55785">
    <property type="entry name" value="PYP-like sensor domain (PAS domain)"/>
    <property type="match status" value="1"/>
</dbReference>
<keyword evidence="6" id="KW-1185">Reference proteome</keyword>
<evidence type="ECO:0000313" key="5">
    <source>
        <dbReference type="EMBL" id="SEN27771.1"/>
    </source>
</evidence>
<dbReference type="InterPro" id="IPR029016">
    <property type="entry name" value="GAF-like_dom_sf"/>
</dbReference>
<dbReference type="AlphaFoldDB" id="A0A1H8F796"/>
<dbReference type="Gene3D" id="3.30.450.40">
    <property type="match status" value="1"/>
</dbReference>
<dbReference type="EMBL" id="FOCF01000005">
    <property type="protein sequence ID" value="SEN27771.1"/>
    <property type="molecule type" value="Genomic_DNA"/>
</dbReference>
<dbReference type="InterPro" id="IPR043128">
    <property type="entry name" value="Rev_trsase/Diguanyl_cyclase"/>
</dbReference>
<dbReference type="CDD" id="cd01948">
    <property type="entry name" value="EAL"/>
    <property type="match status" value="1"/>
</dbReference>
<dbReference type="SUPFAM" id="SSF55073">
    <property type="entry name" value="Nucleotide cyclase"/>
    <property type="match status" value="1"/>
</dbReference>
<dbReference type="Gene3D" id="3.20.20.450">
    <property type="entry name" value="EAL domain"/>
    <property type="match status" value="1"/>
</dbReference>
<dbReference type="NCBIfam" id="TIGR00229">
    <property type="entry name" value="sensory_box"/>
    <property type="match status" value="1"/>
</dbReference>
<dbReference type="InterPro" id="IPR001633">
    <property type="entry name" value="EAL_dom"/>
</dbReference>
<dbReference type="InterPro" id="IPR000014">
    <property type="entry name" value="PAS"/>
</dbReference>
<sequence>MRIAKLLPDESERLAALDEYGVEEGEVDSGLDDVTDLAARLFGVTTALVTLVGDTRQLFAGRTGTQLCGTDRNVSFCSHALDGDDLLVVPDARLDPRFFDNPLVSGEPGIRFYAGVPLRNHAGHVLGTLCLIDPQPRAGLPARDRKALRELAALALNKLEQRRLETARRAGQRRFHNIAATSPDAIVCADDQGRITFWNATAEKLFGFTRAEAIGNGLDLIVPHHMRGGHGNGLHRVAGGGAPRLVGKTIELNAMHRDGHEFPIELSLSMWREDGHASFGAIMRDISERRRNEDKLFHLAHHDPLTGLPNRNVLFDRIAERIDQHCPAHLLFVDMDGFKPVNDTAGHGVGDAVLKQVGDRLVECVGAVDTVARIGGDEFAVLIVPSEGHGAPTDDPDHAADCIIASLGKPYAVEGQAVHLGASVGIASFPAHAHSAEELISGADLAMYQAKREGRRCRRTFNVALREQALARREREEELRRAIDGDEFELFYQPQVDLADGRLIGAEALLRWNHPERGLVGPGDFLPAIEQGLLATEIGTWILEVACSQAVAWRRILPGFRMGVNLFSAQFGTGTLAALVAAVLDRCGLDAAGLELEVTENIILRHDATMLDALRTLHDSGVGIALDDFGTGYASLSVLKTYPLTRLKIDRSFVRDMRTDHTDALIVSTIAALGNGLGLDVIAEGIEEEGQRALLQVSGCRSGQGYLFGHPMPAKDFERLIARPADDAGAEGLRA</sequence>
<dbReference type="InterPro" id="IPR035919">
    <property type="entry name" value="EAL_sf"/>
</dbReference>
<feature type="domain" description="EAL" evidence="3">
    <location>
        <begin position="472"/>
        <end position="725"/>
    </location>
</feature>
<dbReference type="InterPro" id="IPR029787">
    <property type="entry name" value="Nucleotide_cyclase"/>
</dbReference>
<organism evidence="5 6">
    <name type="scientific">Sphingomonas gellani</name>
    <dbReference type="NCBI Taxonomy" id="1166340"/>
    <lineage>
        <taxon>Bacteria</taxon>
        <taxon>Pseudomonadati</taxon>
        <taxon>Pseudomonadota</taxon>
        <taxon>Alphaproteobacteria</taxon>
        <taxon>Sphingomonadales</taxon>
        <taxon>Sphingomonadaceae</taxon>
        <taxon>Sphingomonas</taxon>
    </lineage>
</organism>
<reference evidence="6" key="1">
    <citation type="submission" date="2016-10" db="EMBL/GenBank/DDBJ databases">
        <authorList>
            <person name="Varghese N."/>
            <person name="Submissions S."/>
        </authorList>
    </citation>
    <scope>NUCLEOTIDE SEQUENCE [LARGE SCALE GENOMIC DNA]</scope>
    <source>
        <strain evidence="6">S6-262</strain>
    </source>
</reference>
<proteinExistence type="predicted"/>
<dbReference type="InterPro" id="IPR000700">
    <property type="entry name" value="PAS-assoc_C"/>
</dbReference>
<dbReference type="PROSITE" id="PS50113">
    <property type="entry name" value="PAC"/>
    <property type="match status" value="1"/>
</dbReference>
<feature type="domain" description="GGDEF" evidence="4">
    <location>
        <begin position="326"/>
        <end position="463"/>
    </location>
</feature>
<dbReference type="STRING" id="1166340.SAMN05192583_2448"/>
<dbReference type="InterPro" id="IPR052155">
    <property type="entry name" value="Biofilm_reg_signaling"/>
</dbReference>
<dbReference type="NCBIfam" id="TIGR00254">
    <property type="entry name" value="GGDEF"/>
    <property type="match status" value="1"/>
</dbReference>
<dbReference type="PANTHER" id="PTHR44757:SF2">
    <property type="entry name" value="BIOFILM ARCHITECTURE MAINTENANCE PROTEIN MBAA"/>
    <property type="match status" value="1"/>
</dbReference>
<dbReference type="Pfam" id="PF00989">
    <property type="entry name" value="PAS"/>
    <property type="match status" value="1"/>
</dbReference>
<dbReference type="Pfam" id="PF00563">
    <property type="entry name" value="EAL"/>
    <property type="match status" value="1"/>
</dbReference>
<dbReference type="SMART" id="SM00065">
    <property type="entry name" value="GAF"/>
    <property type="match status" value="1"/>
</dbReference>
<dbReference type="Pfam" id="PF00990">
    <property type="entry name" value="GGDEF"/>
    <property type="match status" value="1"/>
</dbReference>
<dbReference type="Proteomes" id="UP000199206">
    <property type="component" value="Unassembled WGS sequence"/>
</dbReference>
<evidence type="ECO:0000259" key="3">
    <source>
        <dbReference type="PROSITE" id="PS50883"/>
    </source>
</evidence>
<dbReference type="SMART" id="SM00267">
    <property type="entry name" value="GGDEF"/>
    <property type="match status" value="1"/>
</dbReference>
<dbReference type="SUPFAM" id="SSF141868">
    <property type="entry name" value="EAL domain-like"/>
    <property type="match status" value="1"/>
</dbReference>